<dbReference type="Gene3D" id="2.60.110.10">
    <property type="entry name" value="Thaumatin"/>
    <property type="match status" value="1"/>
</dbReference>
<feature type="compositionally biased region" description="Low complexity" evidence="1">
    <location>
        <begin position="215"/>
        <end position="255"/>
    </location>
</feature>
<gene>
    <name evidence="4" type="ORF">AB675_6117</name>
</gene>
<evidence type="ECO:0000313" key="4">
    <source>
        <dbReference type="EMBL" id="KPI43912.1"/>
    </source>
</evidence>
<feature type="region of interest" description="Disordered" evidence="1">
    <location>
        <begin position="21"/>
        <end position="108"/>
    </location>
</feature>
<feature type="region of interest" description="Disordered" evidence="1">
    <location>
        <begin position="215"/>
        <end position="283"/>
    </location>
</feature>
<evidence type="ECO:0000256" key="2">
    <source>
        <dbReference type="SAM" id="SignalP"/>
    </source>
</evidence>
<dbReference type="InterPro" id="IPR037176">
    <property type="entry name" value="Osmotin/thaumatin-like_sf"/>
</dbReference>
<protein>
    <submittedName>
        <fullName evidence="4">Glucan endo-1,3-beta-glucosidase</fullName>
    </submittedName>
</protein>
<organism evidence="4 5">
    <name type="scientific">Cyphellophora attinorum</name>
    <dbReference type="NCBI Taxonomy" id="1664694"/>
    <lineage>
        <taxon>Eukaryota</taxon>
        <taxon>Fungi</taxon>
        <taxon>Dikarya</taxon>
        <taxon>Ascomycota</taxon>
        <taxon>Pezizomycotina</taxon>
        <taxon>Eurotiomycetes</taxon>
        <taxon>Chaetothyriomycetidae</taxon>
        <taxon>Chaetothyriales</taxon>
        <taxon>Cyphellophoraceae</taxon>
        <taxon>Cyphellophora</taxon>
    </lineage>
</organism>
<feature type="domain" description="GH64" evidence="3">
    <location>
        <begin position="279"/>
        <end position="658"/>
    </location>
</feature>
<accession>A0A0N1P169</accession>
<dbReference type="OrthoDB" id="5290283at2759"/>
<reference evidence="4 5" key="1">
    <citation type="submission" date="2015-06" db="EMBL/GenBank/DDBJ databases">
        <title>Draft genome of the ant-associated black yeast Phialophora attae CBS 131958.</title>
        <authorList>
            <person name="Moreno L.F."/>
            <person name="Stielow B.J."/>
            <person name="de Hoog S."/>
            <person name="Vicente V.A."/>
            <person name="Weiss V.A."/>
            <person name="de Vries M."/>
            <person name="Cruz L.M."/>
            <person name="Souza E.M."/>
        </authorList>
    </citation>
    <scope>NUCLEOTIDE SEQUENCE [LARGE SCALE GENOMIC DNA]</scope>
    <source>
        <strain evidence="4 5">CBS 131958</strain>
    </source>
</reference>
<dbReference type="PANTHER" id="PTHR38165">
    <property type="match status" value="1"/>
</dbReference>
<dbReference type="Gene3D" id="3.30.920.50">
    <property type="entry name" value="Beta-1,3-glucanase, C-terminal domain"/>
    <property type="match status" value="1"/>
</dbReference>
<dbReference type="AlphaFoldDB" id="A0A0N1P169"/>
<dbReference type="Proteomes" id="UP000038010">
    <property type="component" value="Unassembled WGS sequence"/>
</dbReference>
<dbReference type="EMBL" id="LFJN01000004">
    <property type="protein sequence ID" value="KPI43912.1"/>
    <property type="molecule type" value="Genomic_DNA"/>
</dbReference>
<feature type="compositionally biased region" description="Gly residues" evidence="1">
    <location>
        <begin position="34"/>
        <end position="47"/>
    </location>
</feature>
<evidence type="ECO:0000259" key="3">
    <source>
        <dbReference type="PROSITE" id="PS52006"/>
    </source>
</evidence>
<dbReference type="InterPro" id="IPR037398">
    <property type="entry name" value="Glyco_hydro_64_fam"/>
</dbReference>
<evidence type="ECO:0000313" key="5">
    <source>
        <dbReference type="Proteomes" id="UP000038010"/>
    </source>
</evidence>
<dbReference type="InterPro" id="IPR032477">
    <property type="entry name" value="Glyco_hydro_64"/>
</dbReference>
<proteinExistence type="predicted"/>
<feature type="chain" id="PRO_5005879501" evidence="2">
    <location>
        <begin position="21"/>
        <end position="668"/>
    </location>
</feature>
<dbReference type="InterPro" id="IPR042517">
    <property type="entry name" value="Glyco_hydro_64_N_2"/>
</dbReference>
<dbReference type="PANTHER" id="PTHR38165:SF1">
    <property type="entry name" value="GLUCANASE B"/>
    <property type="match status" value="1"/>
</dbReference>
<comment type="caution">
    <text evidence="4">The sequence shown here is derived from an EMBL/GenBank/DDBJ whole genome shotgun (WGS) entry which is preliminary data.</text>
</comment>
<sequence>MHSSLLSLTFFLLTSPHISAAPTKRQFGPNGQYGSRGPGRGGPGRPGGWPAWISPPWESPASDNTQPDPAPIPEPDALTTEPSTALPGLDPPATTTDQSTELSPVPATITTTTPSAAISLPPTSFPVSSLPSFASPQVTIPSASGGTVNAAVPETTEIIVAATSVVASSTPGIFAETQGVVAAPETTLTNGFTTFFASSNPAAFSSSSSALAASTLLPSSSSPSTTTTTAAPTAATVTISPSTAGSSGASPPDASGGPGNMLNGTFPNNSPPTSPPQPTPGLNVDLLNTFSDSASINVYISAKDNAGRVMFLTPSQAWYYPTASSSTIPQAIDASQITIKLGPAGSTTTINLPGYFNSGRIYFSRSSSLDFFTLLNDQSGVTIVQPDALNPTDSAYSSDWSFLEMTYNADAGLFANLSFVDFISRLALAMQLTESSGAIQTVQGTSITGVNAVCSDLQAQAARDGQAWDKLCQNSGNTTETAAIDPSAFREYWDSYVTAVWTKYATEDLLIDTQTGDYGTVTCSTASGNLVCAGASRPIPAPLSTNSLYAASNPALDIFGCSGIFTSLSTDNGVDLAIVPRVCAALNRSILLLDNTTPIATVGADRYYTDQTTNYYSKFVHEAEKDGKGYAFAYDDVTPTGAGDVRGNVAGSVDGGTWRVFVGGEQGS</sequence>
<evidence type="ECO:0000256" key="1">
    <source>
        <dbReference type="SAM" id="MobiDB-lite"/>
    </source>
</evidence>
<feature type="compositionally biased region" description="Pro residues" evidence="1">
    <location>
        <begin position="269"/>
        <end position="279"/>
    </location>
</feature>
<name>A0A0N1P169_9EURO</name>
<dbReference type="RefSeq" id="XP_018003875.1">
    <property type="nucleotide sequence ID" value="XM_018146382.1"/>
</dbReference>
<dbReference type="GeneID" id="28738262"/>
<dbReference type="Pfam" id="PF16483">
    <property type="entry name" value="Glyco_hydro_64"/>
    <property type="match status" value="1"/>
</dbReference>
<keyword evidence="2" id="KW-0732">Signal</keyword>
<dbReference type="PROSITE" id="PS52006">
    <property type="entry name" value="GH64"/>
    <property type="match status" value="1"/>
</dbReference>
<feature type="signal peptide" evidence="2">
    <location>
        <begin position="1"/>
        <end position="20"/>
    </location>
</feature>
<keyword evidence="5" id="KW-1185">Reference proteome</keyword>
<dbReference type="VEuPathDB" id="FungiDB:AB675_6117"/>